<dbReference type="InterPro" id="IPR006059">
    <property type="entry name" value="SBP"/>
</dbReference>
<comment type="caution">
    <text evidence="4">The sequence shown here is derived from an EMBL/GenBank/DDBJ whole genome shotgun (WGS) entry which is preliminary data.</text>
</comment>
<reference evidence="4 5" key="1">
    <citation type="journal article" date="2017" name="Genome Announc.">
        <title>Draft Genome Sequence of a Sporulating and Motile Strain of Lachnotalea glycerini Isolated from Water in Quebec City, Canada.</title>
        <authorList>
            <person name="Maheux A.F."/>
            <person name="Boudreau D.K."/>
            <person name="Berube E."/>
            <person name="Boissinot M."/>
            <person name="Raymond F."/>
            <person name="Brodeur S."/>
            <person name="Corbeil J."/>
            <person name="Isabel S."/>
            <person name="Omar R.F."/>
            <person name="Bergeron M.G."/>
        </authorList>
    </citation>
    <scope>NUCLEOTIDE SEQUENCE [LARGE SCALE GENOMIC DNA]</scope>
    <source>
        <strain evidence="4 5">CCRI-19302</strain>
    </source>
</reference>
<sequence length="428" mass="49766">MKKLANWIVAILFIICMFCIMRYLQNQNLTSVESETNEDVITITVLAGQSSSDAGIEDMIDEALAEKFPNVQLEWECVDWGEKFDTQMQVRIAAGDIPDIMVGKAQDIETYAAEGNLAPISTNCTKRIKEEALQSVKKDGVVYGLPYNVLYQGVIYNKNIFEHYDLKPPTTRKELEDIELILEKNQTTPFAAHFWESWMVGNMTMQFFMNDIFRDRPNWGDLFRTGEESFFNNNQMKDCLLQNQNILAHSWDDAMMIDQYECDQRFFEGEAAMYLTGSWSLQLINQYNENLNQEYGIFPYPNQKGNSNLLRETNMTFMKSSTTQYDDLIDQILEELVTNEELILDILDFTQAFSTIKGIESKYQRCIEEDVNWYEQNNQVMDVSTGNKELIWSFQNDLAVKQQEWLQGKIALEDVLHYADDQRMESSQ</sequence>
<dbReference type="PANTHER" id="PTHR43649">
    <property type="entry name" value="ARABINOSE-BINDING PROTEIN-RELATED"/>
    <property type="match status" value="1"/>
</dbReference>
<dbReference type="OrthoDB" id="2060074at2"/>
<organism evidence="4 5">
    <name type="scientific">Lachnotalea glycerini</name>
    <dbReference type="NCBI Taxonomy" id="1763509"/>
    <lineage>
        <taxon>Bacteria</taxon>
        <taxon>Bacillati</taxon>
        <taxon>Bacillota</taxon>
        <taxon>Clostridia</taxon>
        <taxon>Lachnospirales</taxon>
        <taxon>Lachnospiraceae</taxon>
        <taxon>Lachnotalea</taxon>
    </lineage>
</organism>
<keyword evidence="3" id="KW-0472">Membrane</keyword>
<name>A0A371JIY1_9FIRM</name>
<dbReference type="Proteomes" id="UP000216411">
    <property type="component" value="Unassembled WGS sequence"/>
</dbReference>
<keyword evidence="5" id="KW-1185">Reference proteome</keyword>
<evidence type="ECO:0000256" key="3">
    <source>
        <dbReference type="SAM" id="Phobius"/>
    </source>
</evidence>
<accession>A0A371JIY1</accession>
<proteinExistence type="inferred from homology"/>
<feature type="transmembrane region" description="Helical" evidence="3">
    <location>
        <begin position="7"/>
        <end position="24"/>
    </location>
</feature>
<dbReference type="Pfam" id="PF01547">
    <property type="entry name" value="SBP_bac_1"/>
    <property type="match status" value="1"/>
</dbReference>
<keyword evidence="3" id="KW-1133">Transmembrane helix</keyword>
<dbReference type="SUPFAM" id="SSF53850">
    <property type="entry name" value="Periplasmic binding protein-like II"/>
    <property type="match status" value="1"/>
</dbReference>
<evidence type="ECO:0000313" key="5">
    <source>
        <dbReference type="Proteomes" id="UP000216411"/>
    </source>
</evidence>
<dbReference type="EMBL" id="NOKA02000003">
    <property type="protein sequence ID" value="RDY32688.1"/>
    <property type="molecule type" value="Genomic_DNA"/>
</dbReference>
<protein>
    <submittedName>
        <fullName evidence="4">Extracellular solute-binding protein</fullName>
    </submittedName>
</protein>
<keyword evidence="3" id="KW-0812">Transmembrane</keyword>
<evidence type="ECO:0000313" key="4">
    <source>
        <dbReference type="EMBL" id="RDY32688.1"/>
    </source>
</evidence>
<dbReference type="PANTHER" id="PTHR43649:SF29">
    <property type="entry name" value="OSMOPROTECTIVE COMPOUNDS-BINDING PROTEIN GGTB"/>
    <property type="match status" value="1"/>
</dbReference>
<dbReference type="RefSeq" id="WP_094379265.1">
    <property type="nucleotide sequence ID" value="NZ_NOKA02000003.1"/>
</dbReference>
<evidence type="ECO:0000256" key="1">
    <source>
        <dbReference type="ARBA" id="ARBA00008520"/>
    </source>
</evidence>
<comment type="similarity">
    <text evidence="1">Belongs to the bacterial solute-binding protein 1 family.</text>
</comment>
<gene>
    <name evidence="4" type="ORF">CG710_004490</name>
</gene>
<dbReference type="AlphaFoldDB" id="A0A371JIY1"/>
<keyword evidence="2" id="KW-0813">Transport</keyword>
<evidence type="ECO:0000256" key="2">
    <source>
        <dbReference type="ARBA" id="ARBA00022448"/>
    </source>
</evidence>
<dbReference type="Gene3D" id="3.40.190.10">
    <property type="entry name" value="Periplasmic binding protein-like II"/>
    <property type="match status" value="2"/>
</dbReference>
<dbReference type="InterPro" id="IPR050490">
    <property type="entry name" value="Bact_solute-bd_prot1"/>
</dbReference>